<dbReference type="AlphaFoldDB" id="A0A422MV32"/>
<evidence type="ECO:0000256" key="3">
    <source>
        <dbReference type="ARBA" id="ARBA00022723"/>
    </source>
</evidence>
<evidence type="ECO:0000256" key="1">
    <source>
        <dbReference type="ARBA" id="ARBA00005860"/>
    </source>
</evidence>
<keyword evidence="6 7" id="KW-0482">Metalloprotease</keyword>
<feature type="signal peptide" evidence="7">
    <location>
        <begin position="1"/>
        <end position="30"/>
    </location>
</feature>
<dbReference type="GO" id="GO:0046872">
    <property type="term" value="F:metal ion binding"/>
    <property type="evidence" value="ECO:0007669"/>
    <property type="project" value="UniProtKB-KW"/>
</dbReference>
<dbReference type="GO" id="GO:0006508">
    <property type="term" value="P:proteolysis"/>
    <property type="evidence" value="ECO:0007669"/>
    <property type="project" value="UniProtKB-KW"/>
</dbReference>
<evidence type="ECO:0000256" key="7">
    <source>
        <dbReference type="RuleBase" id="RU366077"/>
    </source>
</evidence>
<dbReference type="EMBL" id="MKGL01000601">
    <property type="protein sequence ID" value="RNE97105.1"/>
    <property type="molecule type" value="Genomic_DNA"/>
</dbReference>
<dbReference type="Pfam" id="PF01457">
    <property type="entry name" value="Peptidase_M8"/>
    <property type="match status" value="1"/>
</dbReference>
<evidence type="ECO:0000256" key="4">
    <source>
        <dbReference type="ARBA" id="ARBA00022801"/>
    </source>
</evidence>
<dbReference type="RefSeq" id="XP_029233961.1">
    <property type="nucleotide sequence ID" value="XM_029386226.1"/>
</dbReference>
<evidence type="ECO:0000256" key="5">
    <source>
        <dbReference type="ARBA" id="ARBA00022833"/>
    </source>
</evidence>
<evidence type="ECO:0000313" key="8">
    <source>
        <dbReference type="EMBL" id="RNE97105.1"/>
    </source>
</evidence>
<dbReference type="Proteomes" id="UP000283634">
    <property type="component" value="Unassembled WGS sequence"/>
</dbReference>
<evidence type="ECO:0000256" key="6">
    <source>
        <dbReference type="ARBA" id="ARBA00023049"/>
    </source>
</evidence>
<reference evidence="8 9" key="1">
    <citation type="journal article" date="2018" name="BMC Genomics">
        <title>Genomic comparison of Trypanosoma conorhini and Trypanosoma rangeli to Trypanosoma cruzi strains of high and low virulence.</title>
        <authorList>
            <person name="Bradwell K.R."/>
            <person name="Koparde V.N."/>
            <person name="Matveyev A.V."/>
            <person name="Serrano M.G."/>
            <person name="Alves J.M."/>
            <person name="Parikh H."/>
            <person name="Huang B."/>
            <person name="Lee V."/>
            <person name="Espinosa-Alvarez O."/>
            <person name="Ortiz P.A."/>
            <person name="Costa-Martins A.G."/>
            <person name="Teixeira M.M."/>
            <person name="Buck G.A."/>
        </authorList>
    </citation>
    <scope>NUCLEOTIDE SEQUENCE [LARGE SCALE GENOMIC DNA]</scope>
    <source>
        <strain evidence="8 9">AM80</strain>
    </source>
</reference>
<keyword evidence="3 7" id="KW-0479">Metal-binding</keyword>
<dbReference type="EC" id="3.4.24.-" evidence="7"/>
<proteinExistence type="inferred from homology"/>
<dbReference type="GeneID" id="40333481"/>
<name>A0A422MV32_TRYRA</name>
<dbReference type="Gene3D" id="3.10.170.20">
    <property type="match status" value="1"/>
</dbReference>
<sequence length="144" mass="15840">MRRPRCLAPFLPLALLLLLLAMHCAGGCLAAAPALKHRCNFDEVMRKNGPPPMAAVREVPRKGQSAMRAYTAATRDAESDWSPIRIRAFVVGVNDTSVTCMKAGNVVRSYGGRMRCEKTHLLTDAKIKTLEDSLLPRAIKLHTD</sequence>
<evidence type="ECO:0000256" key="2">
    <source>
        <dbReference type="ARBA" id="ARBA00022670"/>
    </source>
</evidence>
<dbReference type="InterPro" id="IPR001577">
    <property type="entry name" value="Peptidase_M8"/>
</dbReference>
<feature type="non-terminal residue" evidence="8">
    <location>
        <position position="144"/>
    </location>
</feature>
<feature type="chain" id="PRO_5023976167" description="Leishmanolysin-like peptidase" evidence="7">
    <location>
        <begin position="31"/>
        <end position="144"/>
    </location>
</feature>
<organism evidence="8 9">
    <name type="scientific">Trypanosoma rangeli</name>
    <dbReference type="NCBI Taxonomy" id="5698"/>
    <lineage>
        <taxon>Eukaryota</taxon>
        <taxon>Discoba</taxon>
        <taxon>Euglenozoa</taxon>
        <taxon>Kinetoplastea</taxon>
        <taxon>Metakinetoplastina</taxon>
        <taxon>Trypanosomatida</taxon>
        <taxon>Trypanosomatidae</taxon>
        <taxon>Trypanosoma</taxon>
        <taxon>Herpetosoma</taxon>
    </lineage>
</organism>
<accession>A0A422MV32</accession>
<dbReference type="GO" id="GO:0007155">
    <property type="term" value="P:cell adhesion"/>
    <property type="evidence" value="ECO:0007669"/>
    <property type="project" value="InterPro"/>
</dbReference>
<comment type="caution">
    <text evidence="8">The sequence shown here is derived from an EMBL/GenBank/DDBJ whole genome shotgun (WGS) entry which is preliminary data.</text>
</comment>
<comment type="cofactor">
    <cofactor evidence="7">
        <name>Zn(2+)</name>
        <dbReference type="ChEBI" id="CHEBI:29105"/>
    </cofactor>
    <text evidence="7">Binds 1 zinc ion per subunit.</text>
</comment>
<evidence type="ECO:0000313" key="9">
    <source>
        <dbReference type="Proteomes" id="UP000283634"/>
    </source>
</evidence>
<dbReference type="OrthoDB" id="527990at2759"/>
<keyword evidence="9" id="KW-1185">Reference proteome</keyword>
<keyword evidence="7" id="KW-0732">Signal</keyword>
<protein>
    <recommendedName>
        <fullName evidence="7">Leishmanolysin-like peptidase</fullName>
        <ecNumber evidence="7">3.4.24.-</ecNumber>
    </recommendedName>
</protein>
<comment type="similarity">
    <text evidence="1 7">Belongs to the peptidase M8 family.</text>
</comment>
<keyword evidence="5 7" id="KW-0862">Zinc</keyword>
<gene>
    <name evidence="8" type="ORF">TraAM80_09548</name>
</gene>
<dbReference type="GO" id="GO:0004222">
    <property type="term" value="F:metalloendopeptidase activity"/>
    <property type="evidence" value="ECO:0007669"/>
    <property type="project" value="UniProtKB-UniRule"/>
</dbReference>
<keyword evidence="2 7" id="KW-0645">Protease</keyword>
<keyword evidence="4 7" id="KW-0378">Hydrolase</keyword>
<dbReference type="GO" id="GO:0016020">
    <property type="term" value="C:membrane"/>
    <property type="evidence" value="ECO:0007669"/>
    <property type="project" value="InterPro"/>
</dbReference>